<protein>
    <submittedName>
        <fullName evidence="6">DoxX family membrane protein</fullName>
    </submittedName>
</protein>
<accession>A0A4Y8S4B3</accession>
<evidence type="ECO:0000256" key="1">
    <source>
        <dbReference type="ARBA" id="ARBA00004141"/>
    </source>
</evidence>
<reference evidence="6 7" key="1">
    <citation type="journal article" date="2017" name="Int. J. Syst. Evol. Microbiol.">
        <title>Mucilaginibacterpsychrotolerans sp. nov., isolated from peatlands.</title>
        <authorList>
            <person name="Deng Y."/>
            <person name="Shen L."/>
            <person name="Xu B."/>
            <person name="Liu Y."/>
            <person name="Gu Z."/>
            <person name="Liu H."/>
            <person name="Zhou Y."/>
        </authorList>
    </citation>
    <scope>NUCLEOTIDE SEQUENCE [LARGE SCALE GENOMIC DNA]</scope>
    <source>
        <strain evidence="6 7">NH7-4</strain>
    </source>
</reference>
<comment type="caution">
    <text evidence="6">The sequence shown here is derived from an EMBL/GenBank/DDBJ whole genome shotgun (WGS) entry which is preliminary data.</text>
</comment>
<organism evidence="6 7">
    <name type="scientific">Mucilaginibacter psychrotolerans</name>
    <dbReference type="NCBI Taxonomy" id="1524096"/>
    <lineage>
        <taxon>Bacteria</taxon>
        <taxon>Pseudomonadati</taxon>
        <taxon>Bacteroidota</taxon>
        <taxon>Sphingobacteriia</taxon>
        <taxon>Sphingobacteriales</taxon>
        <taxon>Sphingobacteriaceae</taxon>
        <taxon>Mucilaginibacter</taxon>
    </lineage>
</organism>
<dbReference type="Proteomes" id="UP000297540">
    <property type="component" value="Unassembled WGS sequence"/>
</dbReference>
<evidence type="ECO:0000256" key="4">
    <source>
        <dbReference type="ARBA" id="ARBA00023136"/>
    </source>
</evidence>
<name>A0A4Y8S4B3_9SPHI</name>
<feature type="transmembrane region" description="Helical" evidence="5">
    <location>
        <begin position="168"/>
        <end position="186"/>
    </location>
</feature>
<feature type="transmembrane region" description="Helical" evidence="5">
    <location>
        <begin position="222"/>
        <end position="241"/>
    </location>
</feature>
<comment type="subcellular location">
    <subcellularLocation>
        <location evidence="1">Membrane</location>
        <topology evidence="1">Multi-pass membrane protein</topology>
    </subcellularLocation>
</comment>
<dbReference type="AlphaFoldDB" id="A0A4Y8S4B3"/>
<dbReference type="OrthoDB" id="5524812at2"/>
<feature type="transmembrane region" description="Helical" evidence="5">
    <location>
        <begin position="7"/>
        <end position="30"/>
    </location>
</feature>
<gene>
    <name evidence="6" type="ORF">E2R66_26110</name>
</gene>
<evidence type="ECO:0000256" key="2">
    <source>
        <dbReference type="ARBA" id="ARBA00022692"/>
    </source>
</evidence>
<sequence length="251" mass="27291">MLRQKDFTIILIRLLLGYIFLSAGLCKLTHGHFGQIIGPPLLEDTLAKYGLGLFARIVAITQVVCGTLLLSQRFSTIGAVMLLPMNLSILAVTISMHWVGTPYVNGFFIVLNIALLLYDWHKLKVLINPVLSAEARPTALDAYNQNVFNIAGTTFAVAALVASRFSVAFTNVFAIAAFAAMGYSVIQVKAITKMQALVVALVILNMIIITLASLLGTIAQKLVLFNTLLIFALFAASFIKLPKRKILPVAQ</sequence>
<feature type="transmembrane region" description="Helical" evidence="5">
    <location>
        <begin position="198"/>
        <end position="216"/>
    </location>
</feature>
<proteinExistence type="predicted"/>
<evidence type="ECO:0000313" key="7">
    <source>
        <dbReference type="Proteomes" id="UP000297540"/>
    </source>
</evidence>
<keyword evidence="7" id="KW-1185">Reference proteome</keyword>
<feature type="transmembrane region" description="Helical" evidence="5">
    <location>
        <begin position="77"/>
        <end position="97"/>
    </location>
</feature>
<evidence type="ECO:0000313" key="6">
    <source>
        <dbReference type="EMBL" id="TFF33410.1"/>
    </source>
</evidence>
<evidence type="ECO:0000256" key="5">
    <source>
        <dbReference type="SAM" id="Phobius"/>
    </source>
</evidence>
<evidence type="ECO:0000256" key="3">
    <source>
        <dbReference type="ARBA" id="ARBA00022989"/>
    </source>
</evidence>
<keyword evidence="3 5" id="KW-1133">Transmembrane helix</keyword>
<dbReference type="InterPro" id="IPR032808">
    <property type="entry name" value="DoxX"/>
</dbReference>
<dbReference type="EMBL" id="SOZE01000046">
    <property type="protein sequence ID" value="TFF33410.1"/>
    <property type="molecule type" value="Genomic_DNA"/>
</dbReference>
<keyword evidence="2 5" id="KW-0812">Transmembrane</keyword>
<dbReference type="GO" id="GO:0016020">
    <property type="term" value="C:membrane"/>
    <property type="evidence" value="ECO:0007669"/>
    <property type="project" value="UniProtKB-SubCell"/>
</dbReference>
<feature type="transmembrane region" description="Helical" evidence="5">
    <location>
        <begin position="50"/>
        <end position="70"/>
    </location>
</feature>
<dbReference type="RefSeq" id="WP_133236410.1">
    <property type="nucleotide sequence ID" value="NZ_SOZE01000046.1"/>
</dbReference>
<keyword evidence="4 5" id="KW-0472">Membrane</keyword>
<dbReference type="Pfam" id="PF07681">
    <property type="entry name" value="DoxX"/>
    <property type="match status" value="1"/>
</dbReference>